<evidence type="ECO:0000313" key="8">
    <source>
        <dbReference type="Proteomes" id="UP000301737"/>
    </source>
</evidence>
<gene>
    <name evidence="7" type="primary">GEP5</name>
    <name evidence="7" type="ORF">ZYGM_002741</name>
</gene>
<comment type="function">
    <text evidence="5 6">Essential for respiratory growth and required for maintenance of mtDNA. Required for cell survival in the absence of prohibitins.</text>
</comment>
<dbReference type="Pfam" id="PF17053">
    <property type="entry name" value="GEP5"/>
    <property type="match status" value="1"/>
</dbReference>
<evidence type="ECO:0000256" key="2">
    <source>
        <dbReference type="ARBA" id="ARBA00008036"/>
    </source>
</evidence>
<evidence type="ECO:0000256" key="3">
    <source>
        <dbReference type="ARBA" id="ARBA00018341"/>
    </source>
</evidence>
<reference evidence="7 8" key="1">
    <citation type="submission" date="2019-01" db="EMBL/GenBank/DDBJ databases">
        <title>Draft Genome Sequencing of Zygosaccharomyces mellis Ca-7.</title>
        <authorList>
            <person name="Shiwa Y."/>
            <person name="Kanesaki Y."/>
            <person name="Ishige T."/>
            <person name="Mura K."/>
            <person name="Hori T."/>
            <person name="Tamura T."/>
        </authorList>
    </citation>
    <scope>NUCLEOTIDE SEQUENCE [LARGE SCALE GENOMIC DNA]</scope>
    <source>
        <strain evidence="7 8">Ca-7</strain>
    </source>
</reference>
<comment type="caution">
    <text evidence="7">The sequence shown here is derived from an EMBL/GenBank/DDBJ whole genome shotgun (WGS) entry which is preliminary data.</text>
</comment>
<protein>
    <recommendedName>
        <fullName evidence="3 6">Genetic interactor of prohibitin 5, mitochondrial</fullName>
    </recommendedName>
</protein>
<accession>A0A4C2E847</accession>
<name>A0A4C2E847_9SACH</name>
<comment type="subcellular location">
    <subcellularLocation>
        <location evidence="1 6">Mitochondrion</location>
    </subcellularLocation>
</comment>
<dbReference type="OrthoDB" id="4066262at2759"/>
<sequence length="277" mass="33272">MASRNFLELVPTLSRSIRQLPLHLETQKVLETHCQKSSFKFLQVAQSIRDFEKNNDHKSLDLLIYRAHFLWDNPLPLYLKRFQYHYRELRNYWPHEYQRALIGMSNPRRESLSYLWKDCNELALSKLWFEKHRWADDNVIDRLSVEQGTNLLQSIFVHYFFLKSHPRLCYNNRKLPVPIVEIPLRPLGHNAADCRIRNLFRRKTAIVWNALAWENRPLSTRNEQLLGELITKSETRSLRRLYQRASRRAYVVSDEEKDHRGLQVPEFHPSEILLRSL</sequence>
<keyword evidence="8" id="KW-1185">Reference proteome</keyword>
<evidence type="ECO:0000256" key="5">
    <source>
        <dbReference type="ARBA" id="ARBA00025061"/>
    </source>
</evidence>
<organism evidence="7 8">
    <name type="scientific">Zygosaccharomyces mellis</name>
    <dbReference type="NCBI Taxonomy" id="42258"/>
    <lineage>
        <taxon>Eukaryota</taxon>
        <taxon>Fungi</taxon>
        <taxon>Dikarya</taxon>
        <taxon>Ascomycota</taxon>
        <taxon>Saccharomycotina</taxon>
        <taxon>Saccharomycetes</taxon>
        <taxon>Saccharomycetales</taxon>
        <taxon>Saccharomycetaceae</taxon>
        <taxon>Zygosaccharomyces</taxon>
    </lineage>
</organism>
<dbReference type="EMBL" id="BIMX01000014">
    <property type="protein sequence ID" value="GCE99973.1"/>
    <property type="molecule type" value="Genomic_DNA"/>
</dbReference>
<keyword evidence="4 6" id="KW-0496">Mitochondrion</keyword>
<comment type="similarity">
    <text evidence="2 6">Belongs to the GEP5 family.</text>
</comment>
<evidence type="ECO:0000256" key="4">
    <source>
        <dbReference type="ARBA" id="ARBA00023128"/>
    </source>
</evidence>
<dbReference type="InterPro" id="IPR031455">
    <property type="entry name" value="Gep5"/>
</dbReference>
<evidence type="ECO:0000256" key="6">
    <source>
        <dbReference type="RuleBase" id="RU363007"/>
    </source>
</evidence>
<evidence type="ECO:0000256" key="1">
    <source>
        <dbReference type="ARBA" id="ARBA00004173"/>
    </source>
</evidence>
<dbReference type="AlphaFoldDB" id="A0A4C2E847"/>
<dbReference type="GO" id="GO:0005739">
    <property type="term" value="C:mitochondrion"/>
    <property type="evidence" value="ECO:0007669"/>
    <property type="project" value="UniProtKB-SubCell"/>
</dbReference>
<dbReference type="Proteomes" id="UP000301737">
    <property type="component" value="Unassembled WGS sequence"/>
</dbReference>
<proteinExistence type="inferred from homology"/>
<evidence type="ECO:0000313" key="7">
    <source>
        <dbReference type="EMBL" id="GCE99973.1"/>
    </source>
</evidence>